<dbReference type="Gene3D" id="3.30.450.20">
    <property type="entry name" value="PAS domain"/>
    <property type="match status" value="1"/>
</dbReference>
<dbReference type="Proteomes" id="UP000214355">
    <property type="component" value="Chromosome I"/>
</dbReference>
<dbReference type="EMBL" id="LT629804">
    <property type="protein sequence ID" value="SDU77677.1"/>
    <property type="molecule type" value="Genomic_DNA"/>
</dbReference>
<accession>A0A1H2L9F7</accession>
<dbReference type="SUPFAM" id="SSF55785">
    <property type="entry name" value="PYP-like sensor domain (PAS domain)"/>
    <property type="match status" value="1"/>
</dbReference>
<evidence type="ECO:0000313" key="2">
    <source>
        <dbReference type="Proteomes" id="UP000214355"/>
    </source>
</evidence>
<dbReference type="AlphaFoldDB" id="A0A1H2L9F7"/>
<reference evidence="2" key="1">
    <citation type="submission" date="2016-10" db="EMBL/GenBank/DDBJ databases">
        <authorList>
            <person name="Varghese N."/>
            <person name="Submissions S."/>
        </authorList>
    </citation>
    <scope>NUCLEOTIDE SEQUENCE [LARGE SCALE GENOMIC DNA]</scope>
    <source>
        <strain evidence="2">DSM 10002</strain>
    </source>
</reference>
<dbReference type="InterPro" id="IPR035965">
    <property type="entry name" value="PAS-like_dom_sf"/>
</dbReference>
<dbReference type="STRING" id="131112.SAMN04489737_0121"/>
<keyword evidence="1" id="KW-0675">Receptor</keyword>
<proteinExistence type="predicted"/>
<sequence>MKPEPTGEIQNVAPHELFFSTTDSKGVIKLSNDVFTRLSRYDVDQLHGAPHNIVRHPDMPASVFKLVWDNLETGKPFAAYMLNLAGDGSEYDVFATITPLPGGGYLSVRARPMREDVFAQIRGVYARVLDHEKSLIDGGLNRRQAAEAAVPFLAQALSEIGIESYEDFQTRSLPEEVAIREAAGAKFPQRDGDSQLHDMLLAVHNEHDTLDTWMRHQDELVRMSERLTAVVEHVRNDMEKMSAVSHEFTQLGEGNPALATTLEPLLVWNRMQGVTRTYLNSLISKITALNSHIAQTRFHIALSRLHSDMCGIFIAELIDTGYDAKIGVPGLAPGFVTREVFDVAKNETPEEREIRERLESLEMLSSVLMADVETIQKDAQTYQEFAADIAKYMDRVLHAISIPRQLLELWQMSASEVTMPEIIDSANVTVSQAIDHAHVSHERLTNFQGELIEANGTENFDALSRIVLEIHAKVLIMQG</sequence>
<name>A0A1H2L9F7_9ACTO</name>
<keyword evidence="2" id="KW-1185">Reference proteome</keyword>
<protein>
    <submittedName>
        <fullName evidence="1">Aerotaxis receptor</fullName>
    </submittedName>
</protein>
<organism evidence="1 2">
    <name type="scientific">Arcanobacterium phocae</name>
    <dbReference type="NCBI Taxonomy" id="131112"/>
    <lineage>
        <taxon>Bacteria</taxon>
        <taxon>Bacillati</taxon>
        <taxon>Actinomycetota</taxon>
        <taxon>Actinomycetes</taxon>
        <taxon>Actinomycetales</taxon>
        <taxon>Actinomycetaceae</taxon>
        <taxon>Arcanobacterium</taxon>
    </lineage>
</organism>
<dbReference type="OrthoDB" id="266313at2"/>
<evidence type="ECO:0000313" key="1">
    <source>
        <dbReference type="EMBL" id="SDU77677.1"/>
    </source>
</evidence>
<gene>
    <name evidence="1" type="ORF">SAMN04489737_0121</name>
</gene>